<proteinExistence type="predicted"/>
<protein>
    <submittedName>
        <fullName evidence="2">Uncharacterized protein</fullName>
    </submittedName>
</protein>
<gene>
    <name evidence="2" type="ORF">Maq22A_3p50295</name>
</gene>
<dbReference type="AlphaFoldDB" id="A0A0C6G2H6"/>
<dbReference type="PATRIC" id="fig|270351.10.peg.7495"/>
<name>A0A0C6G2H6_9HYPH</name>
<dbReference type="KEGG" id="maqu:Maq22A_3p50295"/>
<dbReference type="OrthoDB" id="8910829at2"/>
<accession>A0A0C6G2H6</accession>
<dbReference type="EMBL" id="AP014707">
    <property type="protein sequence ID" value="BAQ50310.1"/>
    <property type="molecule type" value="Genomic_DNA"/>
</dbReference>
<reference evidence="3" key="2">
    <citation type="submission" date="2015-01" db="EMBL/GenBank/DDBJ databases">
        <title>Complete genome sequence of Methylobacterium aquaticum strain 22A.</title>
        <authorList>
            <person name="Tani A."/>
            <person name="Ogura Y."/>
            <person name="Hayashi T."/>
        </authorList>
    </citation>
    <scope>NUCLEOTIDE SEQUENCE [LARGE SCALE GENOMIC DNA]</scope>
    <source>
        <strain evidence="3">MA-22A</strain>
        <plasmid evidence="3">Plasmid pMaq22A_3p DNA</plasmid>
    </source>
</reference>
<feature type="region of interest" description="Disordered" evidence="1">
    <location>
        <begin position="1"/>
        <end position="64"/>
    </location>
</feature>
<reference evidence="2 3" key="1">
    <citation type="journal article" date="2015" name="Genome Announc.">
        <title>Complete Genome Sequence of Methylobacterium aquaticum Strain 22A, Isolated from Racomitrium japonicum Moss.</title>
        <authorList>
            <person name="Tani A."/>
            <person name="Ogura Y."/>
            <person name="Hayashi T."/>
            <person name="Kimbara K."/>
        </authorList>
    </citation>
    <scope>NUCLEOTIDE SEQUENCE [LARGE SCALE GENOMIC DNA]</scope>
    <source>
        <strain evidence="2 3">MA-22A</strain>
        <plasmid evidence="3">Plasmid pMaq22A_3p DNA</plasmid>
    </source>
</reference>
<dbReference type="RefSeq" id="WP_060851355.1">
    <property type="nucleotide sequence ID" value="NZ_AP014707.1"/>
</dbReference>
<organism evidence="2 3">
    <name type="scientific">Methylobacterium aquaticum</name>
    <dbReference type="NCBI Taxonomy" id="270351"/>
    <lineage>
        <taxon>Bacteria</taxon>
        <taxon>Pseudomonadati</taxon>
        <taxon>Pseudomonadota</taxon>
        <taxon>Alphaproteobacteria</taxon>
        <taxon>Hyphomicrobiales</taxon>
        <taxon>Methylobacteriaceae</taxon>
        <taxon>Methylobacterium</taxon>
    </lineage>
</organism>
<evidence type="ECO:0000256" key="1">
    <source>
        <dbReference type="SAM" id="MobiDB-lite"/>
    </source>
</evidence>
<keyword evidence="2" id="KW-0614">Plasmid</keyword>
<evidence type="ECO:0000313" key="3">
    <source>
        <dbReference type="Proteomes" id="UP000061432"/>
    </source>
</evidence>
<sequence>MALTTKKPMIQDSAAAPRKKLPHELTDEDFEKVTVAGRGGGPAAAPAQPAVEEKPKGVKMGNKRQISHTITAEDLAEADRWAKRLGLGRAGFINMAIAEKTARLRAEIEPK</sequence>
<evidence type="ECO:0000313" key="2">
    <source>
        <dbReference type="EMBL" id="BAQ50310.1"/>
    </source>
</evidence>
<geneLocation type="plasmid" evidence="3">
    <name>pMaq22A_3p DNA</name>
</geneLocation>
<dbReference type="Proteomes" id="UP000061432">
    <property type="component" value="Plasmid pMaq22A_3p"/>
</dbReference>